<name>A0ABD1J671_9TELE</name>
<accession>A0ABD1J671</accession>
<evidence type="ECO:0000313" key="4">
    <source>
        <dbReference type="EMBL" id="KAL2082141.1"/>
    </source>
</evidence>
<dbReference type="InterPro" id="IPR003599">
    <property type="entry name" value="Ig_sub"/>
</dbReference>
<dbReference type="InterPro" id="IPR007110">
    <property type="entry name" value="Ig-like_dom"/>
</dbReference>
<evidence type="ECO:0000313" key="5">
    <source>
        <dbReference type="Proteomes" id="UP001591681"/>
    </source>
</evidence>
<dbReference type="SUPFAM" id="SSF48726">
    <property type="entry name" value="Immunoglobulin"/>
    <property type="match status" value="6"/>
</dbReference>
<dbReference type="InterPro" id="IPR036179">
    <property type="entry name" value="Ig-like_dom_sf"/>
</dbReference>
<dbReference type="PROSITE" id="PS50835">
    <property type="entry name" value="IG_LIKE"/>
    <property type="match status" value="6"/>
</dbReference>
<evidence type="ECO:0000259" key="3">
    <source>
        <dbReference type="PROSITE" id="PS50835"/>
    </source>
</evidence>
<dbReference type="Gene3D" id="2.60.40.10">
    <property type="entry name" value="Immunoglobulins"/>
    <property type="match status" value="6"/>
</dbReference>
<feature type="domain" description="Ig-like" evidence="3">
    <location>
        <begin position="333"/>
        <end position="422"/>
    </location>
</feature>
<protein>
    <recommendedName>
        <fullName evidence="3">Ig-like domain-containing protein</fullName>
    </recommendedName>
</protein>
<dbReference type="InterPro" id="IPR050488">
    <property type="entry name" value="Ig_Fc_receptor"/>
</dbReference>
<dbReference type="PANTHER" id="PTHR11481:SF64">
    <property type="entry name" value="FC RECEPTOR-LIKE PROTEIN 4"/>
    <property type="match status" value="1"/>
</dbReference>
<feature type="domain" description="Ig-like" evidence="3">
    <location>
        <begin position="7"/>
        <end position="114"/>
    </location>
</feature>
<keyword evidence="2" id="KW-1015">Disulfide bond</keyword>
<dbReference type="InterPro" id="IPR003598">
    <property type="entry name" value="Ig_sub2"/>
</dbReference>
<dbReference type="InterPro" id="IPR013783">
    <property type="entry name" value="Ig-like_fold"/>
</dbReference>
<dbReference type="PANTHER" id="PTHR11481">
    <property type="entry name" value="IMMUNOGLOBULIN FC RECEPTOR"/>
    <property type="match status" value="1"/>
</dbReference>
<sequence>MKGKPHPLLRVSPQSWLAEGDSVTLSCEVRDTSLNWTFLWYRAVLFSRTGPSREDSPHVSYNGNPYHVELLPDSSRGAERSYTVSPAALEHTGLYVCRAEGGDPTYQTDYSDVQRLWVTGVSPPASLVIRPNRTQLFEDEFVSLSCEPKDKSAGWRLRWSTHRDERSQCPQGWRSETRSACSTSRLQTWDRGVYWCESESGQHSNAVNLTMNWKPRPVLRVSPQSWLAEGDSVTLSCEVRDTSLNWTFLWYRAVLFSRTGPSREHSPHVSYNGNPYHVELLPDSSRGAGGSYTLSPAALEHTGLYVCRAEGGDPVYQTDYSDVQRLWITGVSPPASLVIRPNRTQLFEDEFVSLSCEPKDKSAKWRLRWSTHRDERSQCPQGWRSETRSACSTSRLQTWDRGVYWCESESGQHSNAVNLTMNRKPRPVLRVSPQSWLAEGDSVTLSCEVRDTSLNWTFLWYRAVLFSRTGPSREHSPHVSYNGNPYHVELLPDSSRAAEGSYTLSPAALEHTGLYVCRAEGGDPAYQTDYSDVQRLWVTGVSPPASLVIRPNRTELFEDEFVSLSCEPKDKSAGWRLRWSTHRDERSQCPQGWRSETRSACSTSRLQTWDRGVYWCESESGQHSNAVNLTVNSKYIR</sequence>
<feature type="domain" description="Ig-like" evidence="3">
    <location>
        <begin position="215"/>
        <end position="321"/>
    </location>
</feature>
<evidence type="ECO:0000256" key="2">
    <source>
        <dbReference type="ARBA" id="ARBA00023157"/>
    </source>
</evidence>
<gene>
    <name evidence="4" type="ORF">ACEWY4_021959</name>
</gene>
<organism evidence="4 5">
    <name type="scientific">Coilia grayii</name>
    <name type="common">Gray's grenadier anchovy</name>
    <dbReference type="NCBI Taxonomy" id="363190"/>
    <lineage>
        <taxon>Eukaryota</taxon>
        <taxon>Metazoa</taxon>
        <taxon>Chordata</taxon>
        <taxon>Craniata</taxon>
        <taxon>Vertebrata</taxon>
        <taxon>Euteleostomi</taxon>
        <taxon>Actinopterygii</taxon>
        <taxon>Neopterygii</taxon>
        <taxon>Teleostei</taxon>
        <taxon>Clupei</taxon>
        <taxon>Clupeiformes</taxon>
        <taxon>Clupeoidei</taxon>
        <taxon>Engraulidae</taxon>
        <taxon>Coilinae</taxon>
        <taxon>Coilia</taxon>
    </lineage>
</organism>
<keyword evidence="5" id="KW-1185">Reference proteome</keyword>
<dbReference type="AlphaFoldDB" id="A0ABD1J671"/>
<keyword evidence="1" id="KW-0732">Signal</keyword>
<feature type="domain" description="Ig-like" evidence="3">
    <location>
        <begin position="123"/>
        <end position="212"/>
    </location>
</feature>
<evidence type="ECO:0000256" key="1">
    <source>
        <dbReference type="ARBA" id="ARBA00022729"/>
    </source>
</evidence>
<dbReference type="SMART" id="SM00409">
    <property type="entry name" value="IG"/>
    <property type="match status" value="6"/>
</dbReference>
<comment type="caution">
    <text evidence="4">The sequence shown here is derived from an EMBL/GenBank/DDBJ whole genome shotgun (WGS) entry which is preliminary data.</text>
</comment>
<feature type="domain" description="Ig-like" evidence="3">
    <location>
        <begin position="543"/>
        <end position="632"/>
    </location>
</feature>
<dbReference type="Proteomes" id="UP001591681">
    <property type="component" value="Unassembled WGS sequence"/>
</dbReference>
<dbReference type="SMART" id="SM00408">
    <property type="entry name" value="IGc2"/>
    <property type="match status" value="3"/>
</dbReference>
<proteinExistence type="predicted"/>
<dbReference type="Pfam" id="PF13927">
    <property type="entry name" value="Ig_3"/>
    <property type="match status" value="2"/>
</dbReference>
<reference evidence="4 5" key="1">
    <citation type="submission" date="2024-09" db="EMBL/GenBank/DDBJ databases">
        <title>A chromosome-level genome assembly of Gray's grenadier anchovy, Coilia grayii.</title>
        <authorList>
            <person name="Fu Z."/>
        </authorList>
    </citation>
    <scope>NUCLEOTIDE SEQUENCE [LARGE SCALE GENOMIC DNA]</scope>
    <source>
        <strain evidence="4">G4</strain>
        <tissue evidence="4">Muscle</tissue>
    </source>
</reference>
<feature type="domain" description="Ig-like" evidence="3">
    <location>
        <begin position="425"/>
        <end position="534"/>
    </location>
</feature>
<dbReference type="EMBL" id="JBHFQA010000019">
    <property type="protein sequence ID" value="KAL2082141.1"/>
    <property type="molecule type" value="Genomic_DNA"/>
</dbReference>